<dbReference type="Proteomes" id="UP000003532">
    <property type="component" value="Unassembled WGS sequence"/>
</dbReference>
<reference evidence="1 2" key="1">
    <citation type="journal article" date="2011" name="BMC Genomics">
        <title>Genome sequencing reveals diversification of virulence factor content and possible host adaptation in distinct subpopulations of Salmonella enterica.</title>
        <authorList>
            <person name="den Bakker H.C."/>
            <person name="Moreno Switt A.I."/>
            <person name="Govoni G."/>
            <person name="Cummings C.A."/>
            <person name="Ranieri M.L."/>
            <person name="Degoricija L."/>
            <person name="Hoelzer K."/>
            <person name="Rodriguez-Rivera L.D."/>
            <person name="Brown S."/>
            <person name="Bolchacova E."/>
            <person name="Furtado M.R."/>
            <person name="Wiedmann M."/>
        </authorList>
    </citation>
    <scope>NUCLEOTIDE SEQUENCE [LARGE SCALE GENOMIC DNA]</scope>
    <source>
        <strain evidence="1 2">R8-3668</strain>
    </source>
</reference>
<gene>
    <name evidence="1" type="ORF">LTSEINV_3039</name>
</gene>
<dbReference type="EMBL" id="AFCO01000988">
    <property type="protein sequence ID" value="EHC56582.1"/>
    <property type="molecule type" value="Genomic_DNA"/>
</dbReference>
<comment type="caution">
    <text evidence="1">The sequence shown here is derived from an EMBL/GenBank/DDBJ whole genome shotgun (WGS) entry which is preliminary data.</text>
</comment>
<feature type="non-terminal residue" evidence="1">
    <location>
        <position position="47"/>
    </location>
</feature>
<sequence length="47" mass="5357">MTECPRTGYTRNFLCPDDVIRISAPLWYPVIALHDARARALKPCIVI</sequence>
<dbReference type="AlphaFoldDB" id="G5NED0"/>
<organism evidence="1 2">
    <name type="scientific">Salmonella enterica subsp. enterica serovar Inverness str. R8-3668</name>
    <dbReference type="NCBI Taxonomy" id="913075"/>
    <lineage>
        <taxon>Bacteria</taxon>
        <taxon>Pseudomonadati</taxon>
        <taxon>Pseudomonadota</taxon>
        <taxon>Gammaproteobacteria</taxon>
        <taxon>Enterobacterales</taxon>
        <taxon>Enterobacteriaceae</taxon>
        <taxon>Salmonella</taxon>
    </lineage>
</organism>
<evidence type="ECO:0000313" key="2">
    <source>
        <dbReference type="Proteomes" id="UP000003532"/>
    </source>
</evidence>
<name>G5NED0_SALET</name>
<protein>
    <submittedName>
        <fullName evidence="1">Uncharacterized protein</fullName>
    </submittedName>
</protein>
<evidence type="ECO:0000313" key="1">
    <source>
        <dbReference type="EMBL" id="EHC56582.1"/>
    </source>
</evidence>
<accession>G5NED0</accession>
<proteinExistence type="predicted"/>